<evidence type="ECO:0000313" key="4">
    <source>
        <dbReference type="EMBL" id="GAA5155242.1"/>
    </source>
</evidence>
<feature type="region of interest" description="Disordered" evidence="1">
    <location>
        <begin position="1"/>
        <end position="32"/>
    </location>
</feature>
<comment type="caution">
    <text evidence="4">The sequence shown here is derived from an EMBL/GenBank/DDBJ whole genome shotgun (WGS) entry which is preliminary data.</text>
</comment>
<evidence type="ECO:0000313" key="5">
    <source>
        <dbReference type="Proteomes" id="UP001500221"/>
    </source>
</evidence>
<name>A0ABP9Q0D7_9ACTN</name>
<keyword evidence="2" id="KW-0812">Transmembrane</keyword>
<keyword evidence="2" id="KW-0472">Membrane</keyword>
<evidence type="ECO:0000256" key="2">
    <source>
        <dbReference type="SAM" id="Phobius"/>
    </source>
</evidence>
<dbReference type="InterPro" id="IPR025646">
    <property type="entry name" value="DUF4350"/>
</dbReference>
<sequence length="398" mass="41529">MSTTSPTAPAAGAPVPSAPSAPSAPSGGARRPGPLRRYRTALLLLAFLVLAVVVVLAFGRDESGTGVAYDPRGAGPDGSQAVARVLADQGVDLEVVRGADAFDRADVDAGTTVVVTSTEQLGESTLERLFDRTVSSTVVLVDPPPSLLQALDAPEATGADTDGPIADGCDDPRFDGLEVEVDDAGGFDAPGCFDDTLVTLGGDDGATVLLGAGQLLTNDQVLRADNAAVALRLLGEDDRLVWYVASYDDLVGDEGVDFWSLAPDGLRPALVLTALAVVALMLWRGRRLGRLATEPLPVTVKAIETTRSRGRLYRKGGDRAHAGQALRAAARDRCRSRLRLGAATDEPTLLREVARRTGRPEEEVGALLGSLARPPSSDRDLVALAGALSALEEEVRRS</sequence>
<dbReference type="EMBL" id="BAABKG010000006">
    <property type="protein sequence ID" value="GAA5155242.1"/>
    <property type="molecule type" value="Genomic_DNA"/>
</dbReference>
<organism evidence="4 5">
    <name type="scientific">Nocardioides marinquilinus</name>
    <dbReference type="NCBI Taxonomy" id="1210400"/>
    <lineage>
        <taxon>Bacteria</taxon>
        <taxon>Bacillati</taxon>
        <taxon>Actinomycetota</taxon>
        <taxon>Actinomycetes</taxon>
        <taxon>Propionibacteriales</taxon>
        <taxon>Nocardioidaceae</taxon>
        <taxon>Nocardioides</taxon>
    </lineage>
</organism>
<protein>
    <submittedName>
        <fullName evidence="4">DUF4350 domain-containing protein</fullName>
    </submittedName>
</protein>
<reference evidence="5" key="1">
    <citation type="journal article" date="2019" name="Int. J. Syst. Evol. Microbiol.">
        <title>The Global Catalogue of Microorganisms (GCM) 10K type strain sequencing project: providing services to taxonomists for standard genome sequencing and annotation.</title>
        <authorList>
            <consortium name="The Broad Institute Genomics Platform"/>
            <consortium name="The Broad Institute Genome Sequencing Center for Infectious Disease"/>
            <person name="Wu L."/>
            <person name="Ma J."/>
        </authorList>
    </citation>
    <scope>NUCLEOTIDE SEQUENCE [LARGE SCALE GENOMIC DNA]</scope>
    <source>
        <strain evidence="5">JCM 18459</strain>
    </source>
</reference>
<keyword evidence="2" id="KW-1133">Transmembrane helix</keyword>
<dbReference type="Proteomes" id="UP001500221">
    <property type="component" value="Unassembled WGS sequence"/>
</dbReference>
<feature type="transmembrane region" description="Helical" evidence="2">
    <location>
        <begin position="40"/>
        <end position="59"/>
    </location>
</feature>
<feature type="domain" description="DUF4350" evidence="3">
    <location>
        <begin position="74"/>
        <end position="234"/>
    </location>
</feature>
<evidence type="ECO:0000259" key="3">
    <source>
        <dbReference type="Pfam" id="PF14258"/>
    </source>
</evidence>
<keyword evidence="5" id="KW-1185">Reference proteome</keyword>
<evidence type="ECO:0000256" key="1">
    <source>
        <dbReference type="SAM" id="MobiDB-lite"/>
    </source>
</evidence>
<gene>
    <name evidence="4" type="ORF">GCM10023340_40050</name>
</gene>
<dbReference type="Pfam" id="PF14258">
    <property type="entry name" value="DUF4350"/>
    <property type="match status" value="1"/>
</dbReference>
<accession>A0ABP9Q0D7</accession>
<dbReference type="RefSeq" id="WP_345463018.1">
    <property type="nucleotide sequence ID" value="NZ_BAABKG010000006.1"/>
</dbReference>
<proteinExistence type="predicted"/>